<evidence type="ECO:0000256" key="7">
    <source>
        <dbReference type="ARBA" id="ARBA00022801"/>
    </source>
</evidence>
<keyword evidence="9" id="KW-0342">GTP-binding</keyword>
<dbReference type="PRINTS" id="PR00315">
    <property type="entry name" value="ELONGATNFCT"/>
</dbReference>
<dbReference type="SUPFAM" id="SSF52540">
    <property type="entry name" value="P-loop containing nucleoside triphosphate hydrolases"/>
    <property type="match status" value="1"/>
</dbReference>
<dbReference type="Gene3D" id="3.30.70.870">
    <property type="entry name" value="Elongation Factor G (Translational Gtpase), domain 3"/>
    <property type="match status" value="1"/>
</dbReference>
<evidence type="ECO:0000256" key="4">
    <source>
        <dbReference type="ARBA" id="ARBA00022490"/>
    </source>
</evidence>
<dbReference type="Pfam" id="PF03764">
    <property type="entry name" value="EFG_IV"/>
    <property type="match status" value="2"/>
</dbReference>
<evidence type="ECO:0000259" key="13">
    <source>
        <dbReference type="PROSITE" id="PS51722"/>
    </source>
</evidence>
<dbReference type="Gene3D" id="3.30.70.240">
    <property type="match status" value="1"/>
</dbReference>
<dbReference type="Gene3D" id="2.40.30.10">
    <property type="entry name" value="Translation factors"/>
    <property type="match status" value="1"/>
</dbReference>
<dbReference type="InterPro" id="IPR009000">
    <property type="entry name" value="Transl_B-barrel_sf"/>
</dbReference>
<dbReference type="PROSITE" id="PS00301">
    <property type="entry name" value="G_TR_1"/>
    <property type="match status" value="1"/>
</dbReference>
<dbReference type="FunFam" id="3.30.230.10:FF:000006">
    <property type="entry name" value="Translation elongation factor 2"/>
    <property type="match status" value="1"/>
</dbReference>
<dbReference type="CDD" id="cd03700">
    <property type="entry name" value="EF2_snRNP_like_II"/>
    <property type="match status" value="1"/>
</dbReference>
<dbReference type="GO" id="GO:1990904">
    <property type="term" value="C:ribonucleoprotein complex"/>
    <property type="evidence" value="ECO:0007669"/>
    <property type="project" value="TreeGrafter"/>
</dbReference>
<accession>A0AAN7RIG4</accession>
<evidence type="ECO:0000256" key="1">
    <source>
        <dbReference type="ARBA" id="ARBA00004123"/>
    </source>
</evidence>
<dbReference type="SUPFAM" id="SSF54980">
    <property type="entry name" value="EF-G C-terminal domain-like"/>
    <property type="match status" value="2"/>
</dbReference>
<comment type="catalytic activity">
    <reaction evidence="12">
        <text>GTP + H2O = GDP + phosphate + H(+)</text>
        <dbReference type="Rhea" id="RHEA:19669"/>
        <dbReference type="ChEBI" id="CHEBI:15377"/>
        <dbReference type="ChEBI" id="CHEBI:15378"/>
        <dbReference type="ChEBI" id="CHEBI:37565"/>
        <dbReference type="ChEBI" id="CHEBI:43474"/>
        <dbReference type="ChEBI" id="CHEBI:58189"/>
    </reaction>
    <physiologicalReaction direction="left-to-right" evidence="12">
        <dbReference type="Rhea" id="RHEA:19670"/>
    </physiologicalReaction>
</comment>
<evidence type="ECO:0000256" key="6">
    <source>
        <dbReference type="ARBA" id="ARBA00022768"/>
    </source>
</evidence>
<dbReference type="InterPro" id="IPR005225">
    <property type="entry name" value="Small_GTP-bd"/>
</dbReference>
<organism evidence="14 15">
    <name type="scientific">Mycteria americana</name>
    <name type="common">Wood stork</name>
    <dbReference type="NCBI Taxonomy" id="33587"/>
    <lineage>
        <taxon>Eukaryota</taxon>
        <taxon>Metazoa</taxon>
        <taxon>Chordata</taxon>
        <taxon>Craniata</taxon>
        <taxon>Vertebrata</taxon>
        <taxon>Euteleostomi</taxon>
        <taxon>Archelosauria</taxon>
        <taxon>Archosauria</taxon>
        <taxon>Dinosauria</taxon>
        <taxon>Saurischia</taxon>
        <taxon>Theropoda</taxon>
        <taxon>Coelurosauria</taxon>
        <taxon>Aves</taxon>
        <taxon>Neognathae</taxon>
        <taxon>Neoaves</taxon>
        <taxon>Aequornithes</taxon>
        <taxon>Ciconiiformes</taxon>
        <taxon>Ciconiidae</taxon>
        <taxon>Mycteria</taxon>
    </lineage>
</organism>
<dbReference type="EMBL" id="JAUNZN010000026">
    <property type="protein sequence ID" value="KAK4808054.1"/>
    <property type="molecule type" value="Genomic_DNA"/>
</dbReference>
<dbReference type="GO" id="GO:0005829">
    <property type="term" value="C:cytosol"/>
    <property type="evidence" value="ECO:0007669"/>
    <property type="project" value="TreeGrafter"/>
</dbReference>
<proteinExistence type="predicted"/>
<dbReference type="SUPFAM" id="SSF54211">
    <property type="entry name" value="Ribosomal protein S5 domain 2-like"/>
    <property type="match status" value="1"/>
</dbReference>
<dbReference type="Pfam" id="PF00679">
    <property type="entry name" value="EFG_C"/>
    <property type="match status" value="1"/>
</dbReference>
<dbReference type="SMART" id="SM00889">
    <property type="entry name" value="EFG_IV"/>
    <property type="match status" value="1"/>
</dbReference>
<dbReference type="Pfam" id="PF14492">
    <property type="entry name" value="EFG_III"/>
    <property type="match status" value="1"/>
</dbReference>
<dbReference type="CDD" id="cd16261">
    <property type="entry name" value="EF2_snRNP_III"/>
    <property type="match status" value="1"/>
</dbReference>
<dbReference type="InterPro" id="IPR000795">
    <property type="entry name" value="T_Tr_GTP-bd_dom"/>
</dbReference>
<keyword evidence="6" id="KW-0251">Elongation factor</keyword>
<keyword evidence="15" id="KW-1185">Reference proteome</keyword>
<evidence type="ECO:0000256" key="12">
    <source>
        <dbReference type="ARBA" id="ARBA00049117"/>
    </source>
</evidence>
<evidence type="ECO:0000256" key="5">
    <source>
        <dbReference type="ARBA" id="ARBA00022741"/>
    </source>
</evidence>
<dbReference type="FunFam" id="3.40.50.300:FF:000058">
    <property type="entry name" value="Translation elongation factor 2"/>
    <property type="match status" value="1"/>
</dbReference>
<dbReference type="CDD" id="cd01681">
    <property type="entry name" value="aeEF2_snRNP_like_IV"/>
    <property type="match status" value="1"/>
</dbReference>
<feature type="domain" description="Tr-type G" evidence="13">
    <location>
        <begin position="5"/>
        <end position="350"/>
    </location>
</feature>
<keyword evidence="7" id="KW-0378">Hydrolase</keyword>
<dbReference type="PANTHER" id="PTHR42908">
    <property type="entry name" value="TRANSLATION ELONGATION FACTOR-RELATED"/>
    <property type="match status" value="1"/>
</dbReference>
<protein>
    <recommendedName>
        <fullName evidence="3">Elongation factor 2</fullName>
    </recommendedName>
</protein>
<dbReference type="InterPro" id="IPR005517">
    <property type="entry name" value="Transl_elong_EFG/EF2_IV"/>
</dbReference>
<dbReference type="FunFam" id="3.30.70.870:FF:000002">
    <property type="entry name" value="Translation elongation factor 2"/>
    <property type="match status" value="1"/>
</dbReference>
<dbReference type="CDD" id="cd01885">
    <property type="entry name" value="EF2"/>
    <property type="match status" value="1"/>
</dbReference>
<dbReference type="GO" id="GO:0003924">
    <property type="term" value="F:GTPase activity"/>
    <property type="evidence" value="ECO:0007669"/>
    <property type="project" value="InterPro"/>
</dbReference>
<dbReference type="GO" id="GO:0043022">
    <property type="term" value="F:ribosome binding"/>
    <property type="evidence" value="ECO:0007669"/>
    <property type="project" value="TreeGrafter"/>
</dbReference>
<evidence type="ECO:0000256" key="9">
    <source>
        <dbReference type="ARBA" id="ARBA00023134"/>
    </source>
</evidence>
<dbReference type="FunFam" id="2.40.30.10:FF:000010">
    <property type="entry name" value="Translation elongation factor 2"/>
    <property type="match status" value="1"/>
</dbReference>
<dbReference type="InterPro" id="IPR004161">
    <property type="entry name" value="EFTu-like_2"/>
</dbReference>
<evidence type="ECO:0000256" key="8">
    <source>
        <dbReference type="ARBA" id="ARBA00022917"/>
    </source>
</evidence>
<evidence type="ECO:0000313" key="14">
    <source>
        <dbReference type="EMBL" id="KAK4808054.1"/>
    </source>
</evidence>
<dbReference type="InterPro" id="IPR027417">
    <property type="entry name" value="P-loop_NTPase"/>
</dbReference>
<dbReference type="InterPro" id="IPR020568">
    <property type="entry name" value="Ribosomal_Su5_D2-typ_SF"/>
</dbReference>
<dbReference type="CDD" id="cd04096">
    <property type="entry name" value="eEF2_snRNP_like_C"/>
    <property type="match status" value="1"/>
</dbReference>
<evidence type="ECO:0000313" key="15">
    <source>
        <dbReference type="Proteomes" id="UP001333110"/>
    </source>
</evidence>
<dbReference type="NCBIfam" id="TIGR00231">
    <property type="entry name" value="small_GTP"/>
    <property type="match status" value="1"/>
</dbReference>
<keyword evidence="10" id="KW-0539">Nucleus</keyword>
<dbReference type="InterPro" id="IPR000640">
    <property type="entry name" value="EFG_V-like"/>
</dbReference>
<dbReference type="AlphaFoldDB" id="A0AAN7RIG4"/>
<keyword evidence="4" id="KW-0963">Cytoplasm</keyword>
<evidence type="ECO:0000256" key="10">
    <source>
        <dbReference type="ARBA" id="ARBA00023242"/>
    </source>
</evidence>
<gene>
    <name evidence="14" type="ORF">QYF61_017074</name>
</gene>
<dbReference type="InterPro" id="IPR031157">
    <property type="entry name" value="G_TR_CS"/>
</dbReference>
<dbReference type="SMART" id="SM00838">
    <property type="entry name" value="EFG_C"/>
    <property type="match status" value="1"/>
</dbReference>
<name>A0AAN7RIG4_MYCAM</name>
<reference evidence="14 15" key="1">
    <citation type="journal article" date="2023" name="J. Hered.">
        <title>Chromosome-level genome of the wood stork (Mycteria americana) provides insight into avian chromosome evolution.</title>
        <authorList>
            <person name="Flamio R. Jr."/>
            <person name="Ramstad K.M."/>
        </authorList>
    </citation>
    <scope>NUCLEOTIDE SEQUENCE [LARGE SCALE GENOMIC DNA]</scope>
    <source>
        <strain evidence="14">JAX WOST 10</strain>
    </source>
</reference>
<evidence type="ECO:0000256" key="3">
    <source>
        <dbReference type="ARBA" id="ARBA00017891"/>
    </source>
</evidence>
<keyword evidence="5" id="KW-0547">Nucleotide-binding</keyword>
<evidence type="ECO:0000256" key="11">
    <source>
        <dbReference type="ARBA" id="ARBA00024731"/>
    </source>
</evidence>
<dbReference type="Proteomes" id="UP001333110">
    <property type="component" value="Unassembled WGS sequence"/>
</dbReference>
<comment type="function">
    <text evidence="11">Catalyzes the GTP-dependent ribosomal translocation step during translation elongation. During this step, the ribosome changes from the pre-translocational (PRE) to the post-translocational (POST) state as the newly formed A-site-bound peptidyl-tRNA and P-site-bound deacylated tRNA move to the P and E sites, respectively. Catalyzes the coordinated movement of the two tRNA molecules, the mRNA and conformational changes in the ribosome.</text>
</comment>
<dbReference type="GO" id="GO:0003746">
    <property type="term" value="F:translation elongation factor activity"/>
    <property type="evidence" value="ECO:0007669"/>
    <property type="project" value="UniProtKB-KW"/>
</dbReference>
<dbReference type="InterPro" id="IPR035647">
    <property type="entry name" value="EFG_III/V"/>
</dbReference>
<dbReference type="Pfam" id="PF03144">
    <property type="entry name" value="GTP_EFTU_D2"/>
    <property type="match status" value="1"/>
</dbReference>
<dbReference type="Gene3D" id="3.30.230.10">
    <property type="match status" value="2"/>
</dbReference>
<dbReference type="GO" id="GO:0005525">
    <property type="term" value="F:GTP binding"/>
    <property type="evidence" value="ECO:0007669"/>
    <property type="project" value="UniProtKB-KW"/>
</dbReference>
<comment type="caution">
    <text evidence="14">The sequence shown here is derived from an EMBL/GenBank/DDBJ whole genome shotgun (WGS) entry which is preliminary data.</text>
</comment>
<dbReference type="InterPro" id="IPR041095">
    <property type="entry name" value="EFG_II"/>
</dbReference>
<sequence length="908" mass="100859">MDKKANIRNMSVIAHVDHGKSTLTDSLVCKAGIIASARAGETRFTDTRKDEQERCITIKSTAISLFYELSENDLAFIKQSKDGSGFLINLIDSPGHVDFSSEVTAALRVTDGALVVVDCVSGVCVQTETVLRQAIAERIKPVLMMNKMDRALLELQLEPEELYQTFQRIVENVNVIISTYGEGESGPMGNIMIDPVLGTVGFGSGLHGWAFTLKQFAEMYVAKFAAKGDAQLNPSERAKKVEDMMKKLWGDRYFDPATGKFSKSATSPDGKKLPRTFCQLILDPIFKVFDAIMNFKKEEAAKLIEKLDIKLDSEDKDKEGKPLLKAVMRRWLPAGDALLQMITIHLPSPVTAQKYRCELLYEGPPDDEAAIGIKNCDPKGPLMMYISKMVPTSDKGRFYAFGRVFSGLVSTGLKVRIMGPNYTPGKKEDLYLKPIQRTILMMGRYVEPIEDVPCGNIVGLVGVDQFLVKTGTITTFEHAHNMRVMKFSVSPVVRVAVEAKNPADLPKLVEGLKRLAKSDPMVQCIIEESGEHIIAGAGELHLEICLKDLEEDHACIPIKVEGLLVSSEGVSDELRFGWWLTALLRSLSLQKSDPVVSYRETVSEESNVMCLSKSPNKHNRLYMKARPFPDGLAEDIDKGEVSARQELKQRARYLAEKYEWDVTEARKIWCFGPDGTGPNILTDITKGVQYLNEIKDSVVAGFQWATKEDPLPGNARKPGDRSLPGVLCEENMRAVRFDVHDVTLHADAIHRGGGQIIPTARRCLYACVLTAQPRLMEPIYLVEIQVRNLCSAQKILCEENCPEQVVGGIYGVLNRKRGHVFEETQVAGTPMFVVKAYLPVNESFGFTADLRSNTGGQAFPQCVFDHWQILPGDPFDSASRPCQVVAETRKRKGLKEGIPALDNFLDKL</sequence>
<comment type="subcellular location">
    <subcellularLocation>
        <location evidence="2">Cytoplasm</location>
    </subcellularLocation>
    <subcellularLocation>
        <location evidence="1">Nucleus</location>
    </subcellularLocation>
</comment>
<dbReference type="FunFam" id="3.30.70.240:FF:000003">
    <property type="entry name" value="Translation elongation factor 2"/>
    <property type="match status" value="1"/>
</dbReference>
<dbReference type="InterPro" id="IPR014721">
    <property type="entry name" value="Ribsml_uS5_D2-typ_fold_subgr"/>
</dbReference>
<dbReference type="Gene3D" id="3.40.50.300">
    <property type="entry name" value="P-loop containing nucleotide triphosphate hydrolases"/>
    <property type="match status" value="1"/>
</dbReference>
<dbReference type="PANTHER" id="PTHR42908:SF35">
    <property type="entry name" value="ELONGATION FACTOR 2"/>
    <property type="match status" value="1"/>
</dbReference>
<dbReference type="GO" id="GO:0005634">
    <property type="term" value="C:nucleus"/>
    <property type="evidence" value="ECO:0007669"/>
    <property type="project" value="UniProtKB-SubCell"/>
</dbReference>
<evidence type="ECO:0000256" key="2">
    <source>
        <dbReference type="ARBA" id="ARBA00004496"/>
    </source>
</evidence>
<dbReference type="PROSITE" id="PS51722">
    <property type="entry name" value="G_TR_2"/>
    <property type="match status" value="1"/>
</dbReference>
<dbReference type="Pfam" id="PF00009">
    <property type="entry name" value="GTP_EFTU"/>
    <property type="match status" value="1"/>
</dbReference>
<dbReference type="SUPFAM" id="SSF50447">
    <property type="entry name" value="Translation proteins"/>
    <property type="match status" value="1"/>
</dbReference>
<keyword evidence="8" id="KW-0648">Protein biosynthesis</keyword>